<comment type="caution">
    <text evidence="4">The sequence shown here is derived from an EMBL/GenBank/DDBJ whole genome shotgun (WGS) entry which is preliminary data.</text>
</comment>
<dbReference type="Gene3D" id="3.40.630.30">
    <property type="match status" value="1"/>
</dbReference>
<keyword evidence="5" id="KW-1185">Reference proteome</keyword>
<dbReference type="CDD" id="cd04301">
    <property type="entry name" value="NAT_SF"/>
    <property type="match status" value="1"/>
</dbReference>
<keyword evidence="1 4" id="KW-0808">Transferase</keyword>
<dbReference type="RefSeq" id="WP_130494015.1">
    <property type="nucleotide sequence ID" value="NZ_SGXD01000004.1"/>
</dbReference>
<dbReference type="GO" id="GO:0016747">
    <property type="term" value="F:acyltransferase activity, transferring groups other than amino-acyl groups"/>
    <property type="evidence" value="ECO:0007669"/>
    <property type="project" value="InterPro"/>
</dbReference>
<evidence type="ECO:0000313" key="5">
    <source>
        <dbReference type="Proteomes" id="UP000293638"/>
    </source>
</evidence>
<organism evidence="4 5">
    <name type="scientific">Motilibacter rhizosphaerae</name>
    <dbReference type="NCBI Taxonomy" id="598652"/>
    <lineage>
        <taxon>Bacteria</taxon>
        <taxon>Bacillati</taxon>
        <taxon>Actinomycetota</taxon>
        <taxon>Actinomycetes</taxon>
        <taxon>Motilibacterales</taxon>
        <taxon>Motilibacteraceae</taxon>
        <taxon>Motilibacter</taxon>
    </lineage>
</organism>
<dbReference type="PANTHER" id="PTHR43877:SF2">
    <property type="entry name" value="AMINOALKYLPHOSPHONATE N-ACETYLTRANSFERASE-RELATED"/>
    <property type="match status" value="1"/>
</dbReference>
<dbReference type="Proteomes" id="UP000293638">
    <property type="component" value="Unassembled WGS sequence"/>
</dbReference>
<reference evidence="4 5" key="1">
    <citation type="submission" date="2019-02" db="EMBL/GenBank/DDBJ databases">
        <title>Genomic Encyclopedia of Type Strains, Phase IV (KMG-IV): sequencing the most valuable type-strain genomes for metagenomic binning, comparative biology and taxonomic classification.</title>
        <authorList>
            <person name="Goeker M."/>
        </authorList>
    </citation>
    <scope>NUCLEOTIDE SEQUENCE [LARGE SCALE GENOMIC DNA]</scope>
    <source>
        <strain evidence="4 5">DSM 45622</strain>
    </source>
</reference>
<gene>
    <name evidence="4" type="ORF">EV189_3294</name>
</gene>
<dbReference type="EMBL" id="SGXD01000004">
    <property type="protein sequence ID" value="RZS82897.1"/>
    <property type="molecule type" value="Genomic_DNA"/>
</dbReference>
<dbReference type="InterPro" id="IPR050832">
    <property type="entry name" value="Bact_Acetyltransf"/>
</dbReference>
<dbReference type="InterPro" id="IPR000182">
    <property type="entry name" value="GNAT_dom"/>
</dbReference>
<accession>A0A4Q7NG38</accession>
<dbReference type="PROSITE" id="PS51186">
    <property type="entry name" value="GNAT"/>
    <property type="match status" value="1"/>
</dbReference>
<dbReference type="Pfam" id="PF13673">
    <property type="entry name" value="Acetyltransf_10"/>
    <property type="match status" value="1"/>
</dbReference>
<dbReference type="InterPro" id="IPR016181">
    <property type="entry name" value="Acyl_CoA_acyltransferase"/>
</dbReference>
<name>A0A4Q7NG38_9ACTN</name>
<keyword evidence="2 4" id="KW-0012">Acyltransferase</keyword>
<dbReference type="AlphaFoldDB" id="A0A4Q7NG38"/>
<evidence type="ECO:0000256" key="2">
    <source>
        <dbReference type="ARBA" id="ARBA00023315"/>
    </source>
</evidence>
<dbReference type="PANTHER" id="PTHR43877">
    <property type="entry name" value="AMINOALKYLPHOSPHONATE N-ACETYLTRANSFERASE-RELATED-RELATED"/>
    <property type="match status" value="1"/>
</dbReference>
<evidence type="ECO:0000313" key="4">
    <source>
        <dbReference type="EMBL" id="RZS82897.1"/>
    </source>
</evidence>
<evidence type="ECO:0000256" key="1">
    <source>
        <dbReference type="ARBA" id="ARBA00022679"/>
    </source>
</evidence>
<dbReference type="OrthoDB" id="9796171at2"/>
<dbReference type="SUPFAM" id="SSF55729">
    <property type="entry name" value="Acyl-CoA N-acyltransferases (Nat)"/>
    <property type="match status" value="1"/>
</dbReference>
<sequence>MRVEDVRVERVTDDAGFSRAWDVRYEVFVQEQAVPEELERDDLDAAATHWLAVAGDEVVGTVRMVPEHGDTAHLGRLAVRAPARGTGVGRLLVAAVEDEGRALGLTSCVLGAQVQAVPFYERLGYAAYGEEFDDAGIPHRWMRKPLQG</sequence>
<protein>
    <submittedName>
        <fullName evidence="4">Putative GNAT family N-acyltransferase</fullName>
    </submittedName>
</protein>
<evidence type="ECO:0000259" key="3">
    <source>
        <dbReference type="PROSITE" id="PS51186"/>
    </source>
</evidence>
<proteinExistence type="predicted"/>
<feature type="domain" description="N-acetyltransferase" evidence="3">
    <location>
        <begin position="6"/>
        <end position="147"/>
    </location>
</feature>